<feature type="transmembrane region" description="Helical" evidence="1">
    <location>
        <begin position="227"/>
        <end position="249"/>
    </location>
</feature>
<gene>
    <name evidence="2" type="ORF">AK812_SmicGene1117</name>
</gene>
<accession>A0A1Q9F4X4</accession>
<comment type="caution">
    <text evidence="2">The sequence shown here is derived from an EMBL/GenBank/DDBJ whole genome shotgun (WGS) entry which is preliminary data.</text>
</comment>
<evidence type="ECO:0000313" key="3">
    <source>
        <dbReference type="Proteomes" id="UP000186817"/>
    </source>
</evidence>
<keyword evidence="3" id="KW-1185">Reference proteome</keyword>
<dbReference type="EMBL" id="LSRX01000011">
    <property type="protein sequence ID" value="OLQ14745.1"/>
    <property type="molecule type" value="Genomic_DNA"/>
</dbReference>
<name>A0A1Q9F4X4_SYMMI</name>
<feature type="transmembrane region" description="Helical" evidence="1">
    <location>
        <begin position="185"/>
        <end position="203"/>
    </location>
</feature>
<evidence type="ECO:0000313" key="2">
    <source>
        <dbReference type="EMBL" id="OLQ14745.1"/>
    </source>
</evidence>
<keyword evidence="1" id="KW-1133">Transmembrane helix</keyword>
<feature type="transmembrane region" description="Helical" evidence="1">
    <location>
        <begin position="62"/>
        <end position="83"/>
    </location>
</feature>
<sequence length="288" mass="30705">MDSDCVVGLGLSSSVVQDPYIHPAAHEGTCAAFFLVGIGMWLTALVLRFAPVSASPKLRKALTAACLLRGIGYLLEGVTHVAFNQRDGLALALSGRAVVMVSLFFWLTLATGLAEVVWEGMHILWLTSWLMSFLFLPGVLSCLFLFSQHSTTVAMSAAGVVDFYWACMWAGVARTSWIRGGVANGPAAGMLVLAASGSFFQAATENLCGPPAHADCYKDCFMNGGGWHSFMGSSLCLLGHMFFVGFWLLDAVPMDVQWPPKAWEQFIGSKAGDSQGVVEPATLPPGAD</sequence>
<protein>
    <submittedName>
        <fullName evidence="2">Uncharacterized protein</fullName>
    </submittedName>
</protein>
<feature type="transmembrane region" description="Helical" evidence="1">
    <location>
        <begin position="31"/>
        <end position="50"/>
    </location>
</feature>
<reference evidence="2 3" key="1">
    <citation type="submission" date="2016-02" db="EMBL/GenBank/DDBJ databases">
        <title>Genome analysis of coral dinoflagellate symbionts highlights evolutionary adaptations to a symbiotic lifestyle.</title>
        <authorList>
            <person name="Aranda M."/>
            <person name="Li Y."/>
            <person name="Liew Y.J."/>
            <person name="Baumgarten S."/>
            <person name="Simakov O."/>
            <person name="Wilson M."/>
            <person name="Piel J."/>
            <person name="Ashoor H."/>
            <person name="Bougouffa S."/>
            <person name="Bajic V.B."/>
            <person name="Ryu T."/>
            <person name="Ravasi T."/>
            <person name="Bayer T."/>
            <person name="Micklem G."/>
            <person name="Kim H."/>
            <person name="Bhak J."/>
            <person name="Lajeunesse T.C."/>
            <person name="Voolstra C.R."/>
        </authorList>
    </citation>
    <scope>NUCLEOTIDE SEQUENCE [LARGE SCALE GENOMIC DNA]</scope>
    <source>
        <strain evidence="2 3">CCMP2467</strain>
    </source>
</reference>
<evidence type="ECO:0000256" key="1">
    <source>
        <dbReference type="SAM" id="Phobius"/>
    </source>
</evidence>
<dbReference type="AlphaFoldDB" id="A0A1Q9F4X4"/>
<keyword evidence="1" id="KW-0812">Transmembrane</keyword>
<dbReference type="OrthoDB" id="416519at2759"/>
<feature type="transmembrane region" description="Helical" evidence="1">
    <location>
        <begin position="152"/>
        <end position="173"/>
    </location>
</feature>
<dbReference type="Proteomes" id="UP000186817">
    <property type="component" value="Unassembled WGS sequence"/>
</dbReference>
<proteinExistence type="predicted"/>
<feature type="transmembrane region" description="Helical" evidence="1">
    <location>
        <begin position="89"/>
        <end position="111"/>
    </location>
</feature>
<feature type="transmembrane region" description="Helical" evidence="1">
    <location>
        <begin position="123"/>
        <end position="146"/>
    </location>
</feature>
<organism evidence="2 3">
    <name type="scientific">Symbiodinium microadriaticum</name>
    <name type="common">Dinoflagellate</name>
    <name type="synonym">Zooxanthella microadriatica</name>
    <dbReference type="NCBI Taxonomy" id="2951"/>
    <lineage>
        <taxon>Eukaryota</taxon>
        <taxon>Sar</taxon>
        <taxon>Alveolata</taxon>
        <taxon>Dinophyceae</taxon>
        <taxon>Suessiales</taxon>
        <taxon>Symbiodiniaceae</taxon>
        <taxon>Symbiodinium</taxon>
    </lineage>
</organism>
<keyword evidence="1" id="KW-0472">Membrane</keyword>